<keyword evidence="6 12" id="KW-0347">Helicase</keyword>
<dbReference type="Gene3D" id="1.10.860.10">
    <property type="entry name" value="DNAb Helicase, Chain A"/>
    <property type="match status" value="1"/>
</dbReference>
<dbReference type="GO" id="GO:0043139">
    <property type="term" value="F:5'-3' DNA helicase activity"/>
    <property type="evidence" value="ECO:0007669"/>
    <property type="project" value="UniProtKB-EC"/>
</dbReference>
<dbReference type="SUPFAM" id="SSF48024">
    <property type="entry name" value="N-terminal domain of DnaB helicase"/>
    <property type="match status" value="1"/>
</dbReference>
<comment type="catalytic activity">
    <reaction evidence="10 12">
        <text>ATP + H2O = ADP + phosphate + H(+)</text>
        <dbReference type="Rhea" id="RHEA:13065"/>
        <dbReference type="ChEBI" id="CHEBI:15377"/>
        <dbReference type="ChEBI" id="CHEBI:15378"/>
        <dbReference type="ChEBI" id="CHEBI:30616"/>
        <dbReference type="ChEBI" id="CHEBI:43474"/>
        <dbReference type="ChEBI" id="CHEBI:456216"/>
        <dbReference type="EC" id="5.6.2.3"/>
    </reaction>
</comment>
<dbReference type="EC" id="5.6.2.3" evidence="11 12"/>
<accession>A0A4U0SUG3</accession>
<name>A0A4U0SUG3_9ACTN</name>
<dbReference type="PROSITE" id="PS51199">
    <property type="entry name" value="SF4_HELICASE"/>
    <property type="match status" value="1"/>
</dbReference>
<proteinExistence type="inferred from homology"/>
<dbReference type="SUPFAM" id="SSF52540">
    <property type="entry name" value="P-loop containing nucleoside triphosphate hydrolases"/>
    <property type="match status" value="1"/>
</dbReference>
<dbReference type="PANTHER" id="PTHR30153">
    <property type="entry name" value="REPLICATIVE DNA HELICASE DNAB"/>
    <property type="match status" value="1"/>
</dbReference>
<dbReference type="GO" id="GO:0005524">
    <property type="term" value="F:ATP binding"/>
    <property type="evidence" value="ECO:0007669"/>
    <property type="project" value="UniProtKB-UniRule"/>
</dbReference>
<evidence type="ECO:0000313" key="14">
    <source>
        <dbReference type="EMBL" id="TKA13198.1"/>
    </source>
</evidence>
<dbReference type="InterPro" id="IPR036185">
    <property type="entry name" value="DNA_heli_DnaB-like_N_sf"/>
</dbReference>
<dbReference type="GO" id="GO:0016887">
    <property type="term" value="F:ATP hydrolysis activity"/>
    <property type="evidence" value="ECO:0007669"/>
    <property type="project" value="RHEA"/>
</dbReference>
<evidence type="ECO:0000256" key="6">
    <source>
        <dbReference type="ARBA" id="ARBA00022806"/>
    </source>
</evidence>
<reference evidence="14 15" key="1">
    <citation type="submission" date="2019-04" db="EMBL/GenBank/DDBJ databases">
        <title>Streptomyces oryziradicis sp. nov., a novel actinomycete isolated from rhizosphere soil of rice (Oryza sativa L.).</title>
        <authorList>
            <person name="Li C."/>
        </authorList>
    </citation>
    <scope>NUCLEOTIDE SEQUENCE [LARGE SCALE GENOMIC DNA]</scope>
    <source>
        <strain evidence="14 15">NEAU-C40</strain>
    </source>
</reference>
<dbReference type="OrthoDB" id="9773982at2"/>
<dbReference type="Gene3D" id="3.40.50.300">
    <property type="entry name" value="P-loop containing nucleotide triphosphate hydrolases"/>
    <property type="match status" value="1"/>
</dbReference>
<evidence type="ECO:0000256" key="2">
    <source>
        <dbReference type="ARBA" id="ARBA00022515"/>
    </source>
</evidence>
<protein>
    <recommendedName>
        <fullName evidence="11 12">Replicative DNA helicase</fullName>
        <ecNumber evidence="11 12">5.6.2.3</ecNumber>
    </recommendedName>
</protein>
<dbReference type="InterPro" id="IPR007692">
    <property type="entry name" value="DNA_helicase_DnaB"/>
</dbReference>
<keyword evidence="9" id="KW-0413">Isomerase</keyword>
<evidence type="ECO:0000256" key="5">
    <source>
        <dbReference type="ARBA" id="ARBA00022801"/>
    </source>
</evidence>
<dbReference type="InterPro" id="IPR003593">
    <property type="entry name" value="AAA+_ATPase"/>
</dbReference>
<dbReference type="NCBIfam" id="TIGR00665">
    <property type="entry name" value="DnaB"/>
    <property type="match status" value="1"/>
</dbReference>
<dbReference type="InterPro" id="IPR007694">
    <property type="entry name" value="DNA_helicase_DnaB-like_C"/>
</dbReference>
<keyword evidence="15" id="KW-1185">Reference proteome</keyword>
<evidence type="ECO:0000256" key="11">
    <source>
        <dbReference type="NCBIfam" id="TIGR00665"/>
    </source>
</evidence>
<evidence type="ECO:0000256" key="7">
    <source>
        <dbReference type="ARBA" id="ARBA00022840"/>
    </source>
</evidence>
<comment type="similarity">
    <text evidence="1 12">Belongs to the helicase family. DnaB subfamily.</text>
</comment>
<dbReference type="InterPro" id="IPR027417">
    <property type="entry name" value="P-loop_NTPase"/>
</dbReference>
<dbReference type="AlphaFoldDB" id="A0A4U0SUG3"/>
<organism evidence="14 15">
    <name type="scientific">Actinacidiphila oryziradicis</name>
    <dbReference type="NCBI Taxonomy" id="2571141"/>
    <lineage>
        <taxon>Bacteria</taxon>
        <taxon>Bacillati</taxon>
        <taxon>Actinomycetota</taxon>
        <taxon>Actinomycetes</taxon>
        <taxon>Kitasatosporales</taxon>
        <taxon>Streptomycetaceae</taxon>
        <taxon>Actinacidiphila</taxon>
    </lineage>
</organism>
<dbReference type="InterPro" id="IPR016136">
    <property type="entry name" value="DNA_helicase_N/primase_C"/>
</dbReference>
<keyword evidence="3 12" id="KW-0235">DNA replication</keyword>
<keyword evidence="5 12" id="KW-0378">Hydrolase</keyword>
<evidence type="ECO:0000313" key="15">
    <source>
        <dbReference type="Proteomes" id="UP000305778"/>
    </source>
</evidence>
<keyword evidence="2 12" id="KW-0639">Primosome</keyword>
<evidence type="ECO:0000259" key="13">
    <source>
        <dbReference type="PROSITE" id="PS51199"/>
    </source>
</evidence>
<evidence type="ECO:0000256" key="10">
    <source>
        <dbReference type="ARBA" id="ARBA00048954"/>
    </source>
</evidence>
<dbReference type="SMART" id="SM00382">
    <property type="entry name" value="AAA"/>
    <property type="match status" value="1"/>
</dbReference>
<dbReference type="EMBL" id="SUMC01000001">
    <property type="protein sequence ID" value="TKA13198.1"/>
    <property type="molecule type" value="Genomic_DNA"/>
</dbReference>
<dbReference type="GO" id="GO:0005829">
    <property type="term" value="C:cytosol"/>
    <property type="evidence" value="ECO:0007669"/>
    <property type="project" value="TreeGrafter"/>
</dbReference>
<sequence>MTDAGFERTPPQDFHAEQAVLGGMMMSKEALTDVVEILNGTEFYRPAHATIFRAITDMFAKGETVDPITVSGYLAKSGDLVKVGDRPYLHTLVSAVPTAANAEYYAGIIREYAQLRSVIQVGTHLVQMGYAAEGDAAEIFDAANTELGAAAAARDDSRATAIGEDFEQYLDDLEAFQREGRSKGVPTGFTDLDSLTGGLLPGQMVIVAGRPAMGKSTLALDFARSCAIKHGRPAAFFSLEMSRREVQNRVMSAQARIALHHLRMQDGMTDEDWYRFAETTPRVTAAPLHIYETEQTLMSIKAKCRRLKQGEGLDLVVIDYLQLLTAGLSHRVENRQVEVATMSRGIKVMAKELGVPVVVLSQLNRGPEQRTDKKPTKSDLRESGALEQDADIVILLHREDAYEKESPRAGEADLIVDKHRNGSEATITVAFQGHYSRFVDMAQS</sequence>
<keyword evidence="8 12" id="KW-0238">DNA-binding</keyword>
<dbReference type="GO" id="GO:0006269">
    <property type="term" value="P:DNA replication, synthesis of primer"/>
    <property type="evidence" value="ECO:0007669"/>
    <property type="project" value="UniProtKB-UniRule"/>
</dbReference>
<dbReference type="FunFam" id="1.10.860.10:FF:000001">
    <property type="entry name" value="Replicative DNA helicase"/>
    <property type="match status" value="1"/>
</dbReference>
<dbReference type="GO" id="GO:1990077">
    <property type="term" value="C:primosome complex"/>
    <property type="evidence" value="ECO:0007669"/>
    <property type="project" value="UniProtKB-UniRule"/>
</dbReference>
<comment type="caution">
    <text evidence="14">The sequence shown here is derived from an EMBL/GenBank/DDBJ whole genome shotgun (WGS) entry which is preliminary data.</text>
</comment>
<feature type="domain" description="SF4 helicase" evidence="13">
    <location>
        <begin position="178"/>
        <end position="444"/>
    </location>
</feature>
<dbReference type="InterPro" id="IPR007693">
    <property type="entry name" value="DNA_helicase_DnaB-like_N"/>
</dbReference>
<dbReference type="Pfam" id="PF00772">
    <property type="entry name" value="DnaB"/>
    <property type="match status" value="1"/>
</dbReference>
<dbReference type="PANTHER" id="PTHR30153:SF2">
    <property type="entry name" value="REPLICATIVE DNA HELICASE"/>
    <property type="match status" value="1"/>
</dbReference>
<evidence type="ECO:0000256" key="8">
    <source>
        <dbReference type="ARBA" id="ARBA00023125"/>
    </source>
</evidence>
<keyword evidence="7 12" id="KW-0067">ATP-binding</keyword>
<dbReference type="FunFam" id="3.40.50.300:FF:000351">
    <property type="entry name" value="Replicative DNA helicase"/>
    <property type="match status" value="1"/>
</dbReference>
<evidence type="ECO:0000256" key="9">
    <source>
        <dbReference type="ARBA" id="ARBA00023235"/>
    </source>
</evidence>
<evidence type="ECO:0000256" key="3">
    <source>
        <dbReference type="ARBA" id="ARBA00022705"/>
    </source>
</evidence>
<dbReference type="Pfam" id="PF03796">
    <property type="entry name" value="DnaB_C"/>
    <property type="match status" value="1"/>
</dbReference>
<evidence type="ECO:0000256" key="12">
    <source>
        <dbReference type="RuleBase" id="RU362085"/>
    </source>
</evidence>
<dbReference type="Proteomes" id="UP000305778">
    <property type="component" value="Unassembled WGS sequence"/>
</dbReference>
<dbReference type="GO" id="GO:0003677">
    <property type="term" value="F:DNA binding"/>
    <property type="evidence" value="ECO:0007669"/>
    <property type="project" value="UniProtKB-UniRule"/>
</dbReference>
<gene>
    <name evidence="14" type="primary">dnaB</name>
    <name evidence="14" type="ORF">FCI23_00175</name>
</gene>
<evidence type="ECO:0000256" key="4">
    <source>
        <dbReference type="ARBA" id="ARBA00022741"/>
    </source>
</evidence>
<keyword evidence="4 12" id="KW-0547">Nucleotide-binding</keyword>
<evidence type="ECO:0000256" key="1">
    <source>
        <dbReference type="ARBA" id="ARBA00008428"/>
    </source>
</evidence>
<dbReference type="CDD" id="cd00984">
    <property type="entry name" value="DnaB_C"/>
    <property type="match status" value="1"/>
</dbReference>
<comment type="function">
    <text evidence="12">The main replicative DNA helicase, it participates in initiation and elongation during chromosome replication. Travels ahead of the DNA replisome, separating dsDNA into templates for DNA synthesis. A processive ATP-dependent 5'-3' DNA helicase it has DNA-dependent ATPase activity.</text>
</comment>